<keyword evidence="2" id="KW-1185">Reference proteome</keyword>
<proteinExistence type="predicted"/>
<accession>A0A6A6BUA1</accession>
<gene>
    <name evidence="1" type="ORF">M409DRAFT_61742</name>
</gene>
<dbReference type="GeneID" id="54568136"/>
<reference evidence="1" key="1">
    <citation type="journal article" date="2020" name="Stud. Mycol.">
        <title>101 Dothideomycetes genomes: a test case for predicting lifestyles and emergence of pathogens.</title>
        <authorList>
            <person name="Haridas S."/>
            <person name="Albert R."/>
            <person name="Binder M."/>
            <person name="Bloem J."/>
            <person name="Labutti K."/>
            <person name="Salamov A."/>
            <person name="Andreopoulos B."/>
            <person name="Baker S."/>
            <person name="Barry K."/>
            <person name="Bills G."/>
            <person name="Bluhm B."/>
            <person name="Cannon C."/>
            <person name="Castanera R."/>
            <person name="Culley D."/>
            <person name="Daum C."/>
            <person name="Ezra D."/>
            <person name="Gonzalez J."/>
            <person name="Henrissat B."/>
            <person name="Kuo A."/>
            <person name="Liang C."/>
            <person name="Lipzen A."/>
            <person name="Lutzoni F."/>
            <person name="Magnuson J."/>
            <person name="Mondo S."/>
            <person name="Nolan M."/>
            <person name="Ohm R."/>
            <person name="Pangilinan J."/>
            <person name="Park H.-J."/>
            <person name="Ramirez L."/>
            <person name="Alfaro M."/>
            <person name="Sun H."/>
            <person name="Tritt A."/>
            <person name="Yoshinaga Y."/>
            <person name="Zwiers L.-H."/>
            <person name="Turgeon B."/>
            <person name="Goodwin S."/>
            <person name="Spatafora J."/>
            <person name="Crous P."/>
            <person name="Grigoriev I."/>
        </authorList>
    </citation>
    <scope>NUCLEOTIDE SEQUENCE</scope>
    <source>
        <strain evidence="1">ATCC 36951</strain>
    </source>
</reference>
<evidence type="ECO:0000313" key="1">
    <source>
        <dbReference type="EMBL" id="KAF2158341.1"/>
    </source>
</evidence>
<sequence length="143" mass="15990">MPSAMAHFARIAILRRRCFGPPEAAYSKEVKHQHEGGAETIGKQQFTLLYSRARQAAFSARKIRAGWWKAGVFPFNFKRVLQDMPKQVAETETALGVLNVEADADTSAHSLRTPTPATSLYALRRQLEGRVDSLDKDSKNAFK</sequence>
<dbReference type="EMBL" id="ML993686">
    <property type="protein sequence ID" value="KAF2158341.1"/>
    <property type="molecule type" value="Genomic_DNA"/>
</dbReference>
<name>A0A6A6BUA1_ZASCE</name>
<evidence type="ECO:0000313" key="2">
    <source>
        <dbReference type="Proteomes" id="UP000799537"/>
    </source>
</evidence>
<protein>
    <submittedName>
        <fullName evidence="1">Uncharacterized protein</fullName>
    </submittedName>
</protein>
<dbReference type="AlphaFoldDB" id="A0A6A6BUA1"/>
<dbReference type="RefSeq" id="XP_033659230.1">
    <property type="nucleotide sequence ID" value="XM_033814864.1"/>
</dbReference>
<feature type="non-terminal residue" evidence="1">
    <location>
        <position position="143"/>
    </location>
</feature>
<dbReference type="OrthoDB" id="3636259at2759"/>
<organism evidence="1 2">
    <name type="scientific">Zasmidium cellare ATCC 36951</name>
    <dbReference type="NCBI Taxonomy" id="1080233"/>
    <lineage>
        <taxon>Eukaryota</taxon>
        <taxon>Fungi</taxon>
        <taxon>Dikarya</taxon>
        <taxon>Ascomycota</taxon>
        <taxon>Pezizomycotina</taxon>
        <taxon>Dothideomycetes</taxon>
        <taxon>Dothideomycetidae</taxon>
        <taxon>Mycosphaerellales</taxon>
        <taxon>Mycosphaerellaceae</taxon>
        <taxon>Zasmidium</taxon>
    </lineage>
</organism>
<dbReference type="Proteomes" id="UP000799537">
    <property type="component" value="Unassembled WGS sequence"/>
</dbReference>